<dbReference type="GO" id="GO:0061504">
    <property type="term" value="P:cyclic threonylcarbamoyladenosine biosynthetic process"/>
    <property type="evidence" value="ECO:0007669"/>
    <property type="project" value="TreeGrafter"/>
</dbReference>
<dbReference type="InterPro" id="IPR035985">
    <property type="entry name" value="Ubiquitin-activating_enz"/>
</dbReference>
<reference evidence="2 3" key="1">
    <citation type="submission" date="2020-08" db="EMBL/GenBank/DDBJ databases">
        <title>Genome public.</title>
        <authorList>
            <person name="Liu C."/>
            <person name="Sun Q."/>
        </authorList>
    </citation>
    <scope>NUCLEOTIDE SEQUENCE [LARGE SCALE GENOMIC DNA]</scope>
    <source>
        <strain evidence="2 3">NSJ-10</strain>
    </source>
</reference>
<dbReference type="InterPro" id="IPR045886">
    <property type="entry name" value="ThiF/MoeB/HesA"/>
</dbReference>
<dbReference type="RefSeq" id="WP_186847217.1">
    <property type="nucleotide sequence ID" value="NZ_JACOOX010000001.1"/>
</dbReference>
<evidence type="ECO:0000313" key="2">
    <source>
        <dbReference type="EMBL" id="MBC5661428.1"/>
    </source>
</evidence>
<dbReference type="GO" id="GO:0061503">
    <property type="term" value="F:tRNA threonylcarbamoyladenosine dehydratase"/>
    <property type="evidence" value="ECO:0007669"/>
    <property type="project" value="TreeGrafter"/>
</dbReference>
<dbReference type="EMBL" id="JACOOX010000001">
    <property type="protein sequence ID" value="MBC5661428.1"/>
    <property type="molecule type" value="Genomic_DNA"/>
</dbReference>
<dbReference type="NCBIfam" id="NF006395">
    <property type="entry name" value="PRK08644.1"/>
    <property type="match status" value="1"/>
</dbReference>
<evidence type="ECO:0000313" key="3">
    <source>
        <dbReference type="Proteomes" id="UP000615234"/>
    </source>
</evidence>
<comment type="caution">
    <text evidence="2">The sequence shown here is derived from an EMBL/GenBank/DDBJ whole genome shotgun (WGS) entry which is preliminary data.</text>
</comment>
<keyword evidence="2" id="KW-0808">Transferase</keyword>
<protein>
    <submittedName>
        <fullName evidence="2">Sulfur carrier protein ThiS adenylyltransferase ThiF</fullName>
    </submittedName>
</protein>
<dbReference type="Pfam" id="PF00899">
    <property type="entry name" value="ThiF"/>
    <property type="match status" value="1"/>
</dbReference>
<proteinExistence type="predicted"/>
<organism evidence="2 3">
    <name type="scientific">Coprococcus hominis</name>
    <name type="common">ex Liu et al. 2022</name>
    <dbReference type="NCBI Taxonomy" id="2763039"/>
    <lineage>
        <taxon>Bacteria</taxon>
        <taxon>Bacillati</taxon>
        <taxon>Bacillota</taxon>
        <taxon>Clostridia</taxon>
        <taxon>Lachnospirales</taxon>
        <taxon>Lachnospiraceae</taxon>
        <taxon>Coprococcus</taxon>
    </lineage>
</organism>
<dbReference type="NCBIfam" id="TIGR02354">
    <property type="entry name" value="thiF_fam2"/>
    <property type="match status" value="1"/>
</dbReference>
<name>A0A8I0AMK3_9FIRM</name>
<dbReference type="InterPro" id="IPR000594">
    <property type="entry name" value="ThiF_NAD_FAD-bd"/>
</dbReference>
<dbReference type="InterPro" id="IPR012729">
    <property type="entry name" value="ThiF_fam2"/>
</dbReference>
<dbReference type="GO" id="GO:0008641">
    <property type="term" value="F:ubiquitin-like modifier activating enzyme activity"/>
    <property type="evidence" value="ECO:0007669"/>
    <property type="project" value="InterPro"/>
</dbReference>
<dbReference type="PANTHER" id="PTHR43267">
    <property type="entry name" value="TRNA THREONYLCARBAMOYLADENOSINE DEHYDRATASE"/>
    <property type="match status" value="1"/>
</dbReference>
<keyword evidence="3" id="KW-1185">Reference proteome</keyword>
<evidence type="ECO:0000259" key="1">
    <source>
        <dbReference type="Pfam" id="PF00899"/>
    </source>
</evidence>
<accession>A0A8I0AMK3</accession>
<dbReference type="GO" id="GO:0016779">
    <property type="term" value="F:nucleotidyltransferase activity"/>
    <property type="evidence" value="ECO:0007669"/>
    <property type="project" value="UniProtKB-KW"/>
</dbReference>
<dbReference type="PANTHER" id="PTHR43267:SF3">
    <property type="entry name" value="THIF PROTEIN"/>
    <property type="match status" value="1"/>
</dbReference>
<keyword evidence="2" id="KW-0548">Nucleotidyltransferase</keyword>
<gene>
    <name evidence="2" type="primary">thiF</name>
    <name evidence="2" type="ORF">H8S09_00720</name>
</gene>
<feature type="domain" description="THIF-type NAD/FAD binding fold" evidence="1">
    <location>
        <begin position="23"/>
        <end position="215"/>
    </location>
</feature>
<sequence length="217" mass="23936">MTEMQKKMQELISQEELDRAFDARFPKEMQVKLRAAKVAVAGIGGLGSNIAVMLARSGVGHLLLVDFDVVDVTNLNRQMYFISQLGKPKTEALLETLYQINPYLTYETVQTKVTPDNVKELFGGYPIVCEAFDKPDQKAMLVRELLMQCPDATVVSGNGMAGYADTNAIKTRQMMRRLYVCGDQSTDVGDGIGLIAPRVAACAAHEANKVLQLIMEK</sequence>
<dbReference type="Gene3D" id="3.40.50.720">
    <property type="entry name" value="NAD(P)-binding Rossmann-like Domain"/>
    <property type="match status" value="1"/>
</dbReference>
<dbReference type="Proteomes" id="UP000615234">
    <property type="component" value="Unassembled WGS sequence"/>
</dbReference>
<dbReference type="AlphaFoldDB" id="A0A8I0AMK3"/>
<dbReference type="SUPFAM" id="SSF69572">
    <property type="entry name" value="Activating enzymes of the ubiquitin-like proteins"/>
    <property type="match status" value="1"/>
</dbReference>